<dbReference type="Proteomes" id="UP000187185">
    <property type="component" value="Chromosome"/>
</dbReference>
<gene>
    <name evidence="1" type="ORF">BOH66_00975</name>
</gene>
<reference evidence="1 2" key="1">
    <citation type="submission" date="2016-12" db="EMBL/GenBank/DDBJ databases">
        <title>Complete genome sequence of Microbacterium aurum KACC 15219.</title>
        <authorList>
            <person name="Jung Y."/>
            <person name="Shin J.-H."/>
            <person name="Lee Y.-J."/>
            <person name="Yi H."/>
            <person name="Bahn Y.-S."/>
            <person name="Kim J.F."/>
            <person name="Lee D.-W."/>
        </authorList>
    </citation>
    <scope>NUCLEOTIDE SEQUENCE [LARGE SCALE GENOMIC DNA]</scope>
    <source>
        <strain evidence="1 2">KACC 15219</strain>
    </source>
</reference>
<keyword evidence="2" id="KW-1185">Reference proteome</keyword>
<dbReference type="Gene3D" id="3.40.462.20">
    <property type="match status" value="1"/>
</dbReference>
<evidence type="ECO:0000313" key="1">
    <source>
        <dbReference type="EMBL" id="APZ33026.1"/>
    </source>
</evidence>
<dbReference type="KEGG" id="maur:BOH66_00975"/>
<evidence type="ECO:0000313" key="2">
    <source>
        <dbReference type="Proteomes" id="UP000187185"/>
    </source>
</evidence>
<accession>A0A1P8U4I7</accession>
<dbReference type="RefSeq" id="WP_076688463.1">
    <property type="nucleotide sequence ID" value="NZ_CP018762.1"/>
</dbReference>
<dbReference type="STRING" id="36805.BOH66_00975"/>
<organism evidence="1 2">
    <name type="scientific">Microbacterium aurum</name>
    <dbReference type="NCBI Taxonomy" id="36805"/>
    <lineage>
        <taxon>Bacteria</taxon>
        <taxon>Bacillati</taxon>
        <taxon>Actinomycetota</taxon>
        <taxon>Actinomycetes</taxon>
        <taxon>Micrococcales</taxon>
        <taxon>Microbacteriaceae</taxon>
        <taxon>Microbacterium</taxon>
    </lineage>
</organism>
<protein>
    <submittedName>
        <fullName evidence="1">Uncharacterized protein</fullName>
    </submittedName>
</protein>
<name>A0A1P8U4I7_9MICO</name>
<sequence>MHDLAAVAGMAASVGVWAGGLMWPLDRAADVVHAWHAWIGAVPDTVTSLVRVLRFPPLPDLPEAMRGQQFVAVEAAVHADAEEVAALLAPLRALAPTVDSMRPMPPAELATVHGDPPQPSPAFGESVLLAELSEAAVAGFLDAALAPASGALLSVELRHLGGALTPDVPGDGLAFAVGIVPVPEAAPEVAAAAMAFARVLDPYAAPRALKNFTERPGDPERIYGSDLARLRTIVAAWDPEQVIAAGHPVLD</sequence>
<dbReference type="EMBL" id="CP018762">
    <property type="protein sequence ID" value="APZ33026.1"/>
    <property type="molecule type" value="Genomic_DNA"/>
</dbReference>
<proteinExistence type="predicted"/>
<dbReference type="AlphaFoldDB" id="A0A1P8U4I7"/>